<evidence type="ECO:0000256" key="1">
    <source>
        <dbReference type="SAM" id="MobiDB-lite"/>
    </source>
</evidence>
<feature type="compositionally biased region" description="Low complexity" evidence="1">
    <location>
        <begin position="18"/>
        <end position="38"/>
    </location>
</feature>
<accession>A0A7S1ZI81</accession>
<organism evidence="2">
    <name type="scientific">Ditylum brightwellii</name>
    <dbReference type="NCBI Taxonomy" id="49249"/>
    <lineage>
        <taxon>Eukaryota</taxon>
        <taxon>Sar</taxon>
        <taxon>Stramenopiles</taxon>
        <taxon>Ochrophyta</taxon>
        <taxon>Bacillariophyta</taxon>
        <taxon>Mediophyceae</taxon>
        <taxon>Lithodesmiophycidae</taxon>
        <taxon>Lithodesmiales</taxon>
        <taxon>Lithodesmiaceae</taxon>
        <taxon>Ditylum</taxon>
    </lineage>
</organism>
<protein>
    <submittedName>
        <fullName evidence="2">Uncharacterized protein</fullName>
    </submittedName>
</protein>
<feature type="compositionally biased region" description="Polar residues" evidence="1">
    <location>
        <begin position="39"/>
        <end position="56"/>
    </location>
</feature>
<dbReference type="AlphaFoldDB" id="A0A7S1ZI81"/>
<name>A0A7S1ZI81_9STRA</name>
<feature type="region of interest" description="Disordered" evidence="1">
    <location>
        <begin position="18"/>
        <end position="61"/>
    </location>
</feature>
<reference evidence="2" key="1">
    <citation type="submission" date="2021-01" db="EMBL/GenBank/DDBJ databases">
        <authorList>
            <person name="Corre E."/>
            <person name="Pelletier E."/>
            <person name="Niang G."/>
            <person name="Scheremetjew M."/>
            <person name="Finn R."/>
            <person name="Kale V."/>
            <person name="Holt S."/>
            <person name="Cochrane G."/>
            <person name="Meng A."/>
            <person name="Brown T."/>
            <person name="Cohen L."/>
        </authorList>
    </citation>
    <scope>NUCLEOTIDE SEQUENCE</scope>
    <source>
        <strain evidence="2">Pop2</strain>
    </source>
</reference>
<gene>
    <name evidence="2" type="ORF">DBRI1063_LOCUS16008</name>
</gene>
<evidence type="ECO:0000313" key="2">
    <source>
        <dbReference type="EMBL" id="CAD9339898.1"/>
    </source>
</evidence>
<sequence length="128" mass="12991">MLSTAGGFHIVFIPFSSPKASPAAPPSSAKQSAGSMSSWDANSCAASEDPTPTKNTFPDGVAGRTTSRSCAACSQHKNHPKCLRKATTAVSSATPNGVFCLHSDVNAVGVASDALTRGVVCNPAKILD</sequence>
<proteinExistence type="predicted"/>
<dbReference type="EMBL" id="HBGN01025015">
    <property type="protein sequence ID" value="CAD9339898.1"/>
    <property type="molecule type" value="Transcribed_RNA"/>
</dbReference>